<evidence type="ECO:0008006" key="5">
    <source>
        <dbReference type="Google" id="ProtNLM"/>
    </source>
</evidence>
<reference evidence="3 4" key="1">
    <citation type="submission" date="2024-01" db="EMBL/GenBank/DDBJ databases">
        <title>Comparative genomics of Cryptococcus and Kwoniella reveals pathogenesis evolution and contrasting modes of karyotype evolution via chromosome fusion or intercentromeric recombination.</title>
        <authorList>
            <person name="Coelho M.A."/>
            <person name="David-Palma M."/>
            <person name="Shea T."/>
            <person name="Bowers K."/>
            <person name="McGinley-Smith S."/>
            <person name="Mohammad A.W."/>
            <person name="Gnirke A."/>
            <person name="Yurkov A.M."/>
            <person name="Nowrousian M."/>
            <person name="Sun S."/>
            <person name="Cuomo C.A."/>
            <person name="Heitman J."/>
        </authorList>
    </citation>
    <scope>NUCLEOTIDE SEQUENCE [LARGE SCALE GENOMIC DNA]</scope>
    <source>
        <strain evidence="3">CBS 11374</strain>
    </source>
</reference>
<feature type="coiled-coil region" evidence="1">
    <location>
        <begin position="68"/>
        <end position="130"/>
    </location>
</feature>
<feature type="compositionally biased region" description="Low complexity" evidence="2">
    <location>
        <begin position="481"/>
        <end position="492"/>
    </location>
</feature>
<feature type="compositionally biased region" description="Basic and acidic residues" evidence="2">
    <location>
        <begin position="594"/>
        <end position="606"/>
    </location>
</feature>
<feature type="compositionally biased region" description="Polar residues" evidence="2">
    <location>
        <begin position="346"/>
        <end position="358"/>
    </location>
</feature>
<feature type="compositionally biased region" description="Basic and acidic residues" evidence="2">
    <location>
        <begin position="378"/>
        <end position="391"/>
    </location>
</feature>
<organism evidence="3 4">
    <name type="scientific">Kwoniella shivajii</name>
    <dbReference type="NCBI Taxonomy" id="564305"/>
    <lineage>
        <taxon>Eukaryota</taxon>
        <taxon>Fungi</taxon>
        <taxon>Dikarya</taxon>
        <taxon>Basidiomycota</taxon>
        <taxon>Agaricomycotina</taxon>
        <taxon>Tremellomycetes</taxon>
        <taxon>Tremellales</taxon>
        <taxon>Cryptococcaceae</taxon>
        <taxon>Kwoniella</taxon>
    </lineage>
</organism>
<accession>A0ABZ1CVS2</accession>
<evidence type="ECO:0000256" key="1">
    <source>
        <dbReference type="SAM" id="Coils"/>
    </source>
</evidence>
<proteinExistence type="predicted"/>
<dbReference type="Proteomes" id="UP001329825">
    <property type="component" value="Chromosome 3"/>
</dbReference>
<sequence>MTSPNPADHPLPISPDPNISPLATLPLALHPDTTDISPETEALITSLRTSLASAQSTISTQTTRLSTLSDVETALAQLKDQYAFLSAAKEAVETQLQQEKKKREVAEENVEMLRGQVEQARRGVMTLQKQEADRKRMSVMSGSGHQGLSGILGLGLNEEEILSNIVTPGSNTTTTTTNASGSNDTGSGPGSRESKLVKRQSIMRSHRRQSSQSEPSDIHERERSIVSPNPQNSTTTATLRPGAHGLRELRLGSSAPPTAATLPSPNATLNNPNQSGYFDDNSEPPSSVLSKTAELPSKKEIEALEETTKLRSELSTLQVRLEESEEARLASETCLRALREFMAADPNTSEGDLTSSTAELLKGIRLPPLPTDKDADEEQRHAEEVGNEKAKPAGWGFKLWNAKSTNNPTSPNRELPPPSISPSKGLSPIDGRSRAGSTATVSPLPTPAEEIATPTAAFLTSSSTSQTPLSSFVSNWTKGVTSPPATSSSPQTERPPNSRKISVSSFFSRGGAGGGKKETITEPVQEEVEKELPTPPEQEQDLKALEPSPEISMKTLDAEEEKRLSKGTTMTDLEEELGTPQGSLQSVIEEEAKDEVSLKGKESWQM</sequence>
<keyword evidence="1" id="KW-0175">Coiled coil</keyword>
<gene>
    <name evidence="3" type="ORF">IL334_002808</name>
</gene>
<dbReference type="RefSeq" id="XP_062790597.1">
    <property type="nucleotide sequence ID" value="XM_062934546.1"/>
</dbReference>
<evidence type="ECO:0000313" key="3">
    <source>
        <dbReference type="EMBL" id="WRT65857.1"/>
    </source>
</evidence>
<protein>
    <recommendedName>
        <fullName evidence="5">GDP/GTP exchange factor Sec2 N-terminal domain-containing protein</fullName>
    </recommendedName>
</protein>
<evidence type="ECO:0000313" key="4">
    <source>
        <dbReference type="Proteomes" id="UP001329825"/>
    </source>
</evidence>
<dbReference type="GeneID" id="87954939"/>
<feature type="compositionally biased region" description="Low complexity" evidence="2">
    <location>
        <begin position="166"/>
        <end position="186"/>
    </location>
</feature>
<dbReference type="EMBL" id="CP141883">
    <property type="protein sequence ID" value="WRT65857.1"/>
    <property type="molecule type" value="Genomic_DNA"/>
</dbReference>
<feature type="compositionally biased region" description="Low complexity" evidence="2">
    <location>
        <begin position="447"/>
        <end position="474"/>
    </location>
</feature>
<feature type="compositionally biased region" description="Low complexity" evidence="2">
    <location>
        <begin position="253"/>
        <end position="269"/>
    </location>
</feature>
<feature type="region of interest" description="Disordered" evidence="2">
    <location>
        <begin position="346"/>
        <end position="606"/>
    </location>
</feature>
<feature type="compositionally biased region" description="Polar residues" evidence="2">
    <location>
        <begin position="226"/>
        <end position="238"/>
    </location>
</feature>
<evidence type="ECO:0000256" key="2">
    <source>
        <dbReference type="SAM" id="MobiDB-lite"/>
    </source>
</evidence>
<feature type="region of interest" description="Disordered" evidence="2">
    <location>
        <begin position="1"/>
        <end position="23"/>
    </location>
</feature>
<name>A0ABZ1CVS2_9TREE</name>
<feature type="region of interest" description="Disordered" evidence="2">
    <location>
        <begin position="166"/>
        <end position="299"/>
    </location>
</feature>
<feature type="compositionally biased region" description="Polar residues" evidence="2">
    <location>
        <begin position="402"/>
        <end position="412"/>
    </location>
</feature>
<keyword evidence="4" id="KW-1185">Reference proteome</keyword>